<name>A0A8S5QQA4_9CAUD</name>
<evidence type="ECO:0000256" key="1">
    <source>
        <dbReference type="SAM" id="Phobius"/>
    </source>
</evidence>
<feature type="transmembrane region" description="Helical" evidence="1">
    <location>
        <begin position="75"/>
        <end position="95"/>
    </location>
</feature>
<reference evidence="2" key="1">
    <citation type="journal article" date="2021" name="Proc. Natl. Acad. Sci. U.S.A.">
        <title>A Catalog of Tens of Thousands of Viruses from Human Metagenomes Reveals Hidden Associations with Chronic Diseases.</title>
        <authorList>
            <person name="Tisza M.J."/>
            <person name="Buck C.B."/>
        </authorList>
    </citation>
    <scope>NUCLEOTIDE SEQUENCE</scope>
    <source>
        <strain evidence="2">CtgBD49</strain>
    </source>
</reference>
<accession>A0A8S5QQA4</accession>
<dbReference type="EMBL" id="BK015703">
    <property type="protein sequence ID" value="DAE20925.1"/>
    <property type="molecule type" value="Genomic_DNA"/>
</dbReference>
<keyword evidence="1" id="KW-0812">Transmembrane</keyword>
<protein>
    <submittedName>
        <fullName evidence="2">Uncharacterized protein</fullName>
    </submittedName>
</protein>
<sequence length="117" mass="13388">MPLNRRRICVSLKERKVFDMSNKKEKKWNVSKEANSLSESLRTLKPGDEGYEETLEAIEKCSKINESKWTTISTVFKNVAMVLVCAGVGILAYSVDKGNEIPKNKFTKELFHKIFKS</sequence>
<evidence type="ECO:0000313" key="2">
    <source>
        <dbReference type="EMBL" id="DAE20925.1"/>
    </source>
</evidence>
<keyword evidence="1" id="KW-0472">Membrane</keyword>
<organism evidence="2">
    <name type="scientific">Siphoviridae sp. ctgBD49</name>
    <dbReference type="NCBI Taxonomy" id="2826420"/>
    <lineage>
        <taxon>Viruses</taxon>
        <taxon>Duplodnaviria</taxon>
        <taxon>Heunggongvirae</taxon>
        <taxon>Uroviricota</taxon>
        <taxon>Caudoviricetes</taxon>
    </lineage>
</organism>
<keyword evidence="1" id="KW-1133">Transmembrane helix</keyword>
<proteinExistence type="predicted"/>